<dbReference type="Gene3D" id="3.40.50.300">
    <property type="entry name" value="P-loop containing nucleotide triphosphate hydrolases"/>
    <property type="match status" value="1"/>
</dbReference>
<accession>A0AAW2YLK1</accession>
<keyword evidence="3" id="KW-1185">Reference proteome</keyword>
<proteinExistence type="predicted"/>
<dbReference type="GO" id="GO:0000724">
    <property type="term" value="P:double-strand break repair via homologous recombination"/>
    <property type="evidence" value="ECO:0007669"/>
    <property type="project" value="InterPro"/>
</dbReference>
<dbReference type="Proteomes" id="UP001431209">
    <property type="component" value="Unassembled WGS sequence"/>
</dbReference>
<evidence type="ECO:0000313" key="2">
    <source>
        <dbReference type="EMBL" id="KAL0477720.1"/>
    </source>
</evidence>
<dbReference type="GO" id="GO:0033063">
    <property type="term" value="C:Rad51B-Rad51C-Rad51D-XRCC2 complex"/>
    <property type="evidence" value="ECO:0007669"/>
    <property type="project" value="InterPro"/>
</dbReference>
<dbReference type="InterPro" id="IPR030547">
    <property type="entry name" value="XRCC2"/>
</dbReference>
<dbReference type="InterPro" id="IPR027417">
    <property type="entry name" value="P-loop_NTPase"/>
</dbReference>
<feature type="region of interest" description="Disordered" evidence="1">
    <location>
        <begin position="1"/>
        <end position="21"/>
    </location>
</feature>
<dbReference type="GO" id="GO:0005657">
    <property type="term" value="C:replication fork"/>
    <property type="evidence" value="ECO:0007669"/>
    <property type="project" value="InterPro"/>
</dbReference>
<dbReference type="SUPFAM" id="SSF52540">
    <property type="entry name" value="P-loop containing nucleoside triphosphate hydrolases"/>
    <property type="match status" value="1"/>
</dbReference>
<name>A0AAW2YLK1_9EUKA</name>
<evidence type="ECO:0000256" key="1">
    <source>
        <dbReference type="SAM" id="MobiDB-lite"/>
    </source>
</evidence>
<evidence type="ECO:0000313" key="3">
    <source>
        <dbReference type="Proteomes" id="UP001431209"/>
    </source>
</evidence>
<gene>
    <name evidence="2" type="ORF">AKO1_005239</name>
</gene>
<dbReference type="PANTHER" id="PTHR46644:SF2">
    <property type="entry name" value="DNA REPAIR PROTEIN XRCC2"/>
    <property type="match status" value="1"/>
</dbReference>
<dbReference type="AlphaFoldDB" id="A0AAW2YLK1"/>
<dbReference type="PANTHER" id="PTHR46644">
    <property type="entry name" value="DNA REPAIR PROTEIN XRCC2"/>
    <property type="match status" value="1"/>
</dbReference>
<sequence length="372" mass="42830">MFLTPQQTPTSSILNTSTQNTPELSAELRNLLYGGENAISFLQNKRGSQLLTGIDAFDKDIKGGLVRGDVVEIYAESGVGTSQILLSMCAACILPYGFRKLRFKSVPEGSTGEGFHHVLYFDVDDKISILRLTGILEMKIKKSIHQLLMEERNKGVIEFDEELMVVDDEVTWKAFGGHESYSEFIKTCLSRVKVINVRSAFQWWMTIEALIERNNEHLTEPEVDDQENYRIVFVDSLNVFSKSECLHHSDWLQCVSSLIKYANKCNMTLIAVKREDAFTKESRRKYHKSYFSKQDQFTYTHDQRLINELTMVHRETMPKNWSERVNYRVLLDKPSRGSGNDASSMVLQCTQTNMKPTKVYKYWIDDSGVFFN</sequence>
<protein>
    <submittedName>
        <fullName evidence="2">DNA-repair protein XRCC2</fullName>
    </submittedName>
</protein>
<organism evidence="2 3">
    <name type="scientific">Acrasis kona</name>
    <dbReference type="NCBI Taxonomy" id="1008807"/>
    <lineage>
        <taxon>Eukaryota</taxon>
        <taxon>Discoba</taxon>
        <taxon>Heterolobosea</taxon>
        <taxon>Tetramitia</taxon>
        <taxon>Eutetramitia</taxon>
        <taxon>Acrasidae</taxon>
        <taxon>Acrasis</taxon>
    </lineage>
</organism>
<comment type="caution">
    <text evidence="2">The sequence shown here is derived from an EMBL/GenBank/DDBJ whole genome shotgun (WGS) entry which is preliminary data.</text>
</comment>
<reference evidence="2 3" key="1">
    <citation type="submission" date="2024-03" db="EMBL/GenBank/DDBJ databases">
        <title>The Acrasis kona genome and developmental transcriptomes reveal deep origins of eukaryotic multicellular pathways.</title>
        <authorList>
            <person name="Sheikh S."/>
            <person name="Fu C.-J."/>
            <person name="Brown M.W."/>
            <person name="Baldauf S.L."/>
        </authorList>
    </citation>
    <scope>NUCLEOTIDE SEQUENCE [LARGE SCALE GENOMIC DNA]</scope>
    <source>
        <strain evidence="2 3">ATCC MYA-3509</strain>
    </source>
</reference>
<dbReference type="EMBL" id="JAOPGA020000224">
    <property type="protein sequence ID" value="KAL0477720.1"/>
    <property type="molecule type" value="Genomic_DNA"/>
</dbReference>